<dbReference type="SUPFAM" id="SSF57184">
    <property type="entry name" value="Growth factor receptor domain"/>
    <property type="match status" value="1"/>
</dbReference>
<dbReference type="RefSeq" id="XP_014153501.1">
    <property type="nucleotide sequence ID" value="XM_014298026.1"/>
</dbReference>
<feature type="signal peptide" evidence="1">
    <location>
        <begin position="1"/>
        <end position="25"/>
    </location>
</feature>
<dbReference type="EMBL" id="KQ242276">
    <property type="protein sequence ID" value="KNC79599.1"/>
    <property type="molecule type" value="Genomic_DNA"/>
</dbReference>
<keyword evidence="4" id="KW-1185">Reference proteome</keyword>
<accession>A0A0L0FSC4</accession>
<gene>
    <name evidence="3" type="ORF">SARC_08009</name>
</gene>
<dbReference type="Gene3D" id="2.60.120.200">
    <property type="match status" value="2"/>
</dbReference>
<dbReference type="InterPro" id="IPR009030">
    <property type="entry name" value="Growth_fac_rcpt_cys_sf"/>
</dbReference>
<feature type="chain" id="PRO_5005538864" description="Tyrosine-protein kinase ephrin type A/B receptor-like domain-containing protein" evidence="1">
    <location>
        <begin position="26"/>
        <end position="1002"/>
    </location>
</feature>
<protein>
    <recommendedName>
        <fullName evidence="2">Tyrosine-protein kinase ephrin type A/B receptor-like domain-containing protein</fullName>
    </recommendedName>
</protein>
<dbReference type="InterPro" id="IPR011641">
    <property type="entry name" value="Tyr-kin_ephrin_A/B_rcpt-like"/>
</dbReference>
<feature type="non-terminal residue" evidence="3">
    <location>
        <position position="1002"/>
    </location>
</feature>
<dbReference type="Proteomes" id="UP000054560">
    <property type="component" value="Unassembled WGS sequence"/>
</dbReference>
<organism evidence="3 4">
    <name type="scientific">Sphaeroforma arctica JP610</name>
    <dbReference type="NCBI Taxonomy" id="667725"/>
    <lineage>
        <taxon>Eukaryota</taxon>
        <taxon>Ichthyosporea</taxon>
        <taxon>Ichthyophonida</taxon>
        <taxon>Sphaeroforma</taxon>
    </lineage>
</organism>
<evidence type="ECO:0000313" key="3">
    <source>
        <dbReference type="EMBL" id="KNC79599.1"/>
    </source>
</evidence>
<evidence type="ECO:0000313" key="4">
    <source>
        <dbReference type="Proteomes" id="UP000054560"/>
    </source>
</evidence>
<dbReference type="SUPFAM" id="SSF49899">
    <property type="entry name" value="Concanavalin A-like lectins/glucanases"/>
    <property type="match status" value="2"/>
</dbReference>
<dbReference type="Gene3D" id="2.10.50.10">
    <property type="entry name" value="Tumor Necrosis Factor Receptor, subunit A, domain 2"/>
    <property type="match status" value="1"/>
</dbReference>
<dbReference type="InterPro" id="IPR013320">
    <property type="entry name" value="ConA-like_dom_sf"/>
</dbReference>
<evidence type="ECO:0000256" key="1">
    <source>
        <dbReference type="SAM" id="SignalP"/>
    </source>
</evidence>
<evidence type="ECO:0000259" key="2">
    <source>
        <dbReference type="Pfam" id="PF07699"/>
    </source>
</evidence>
<proteinExistence type="predicted"/>
<dbReference type="GeneID" id="25908513"/>
<feature type="domain" description="Tyrosine-protein kinase ephrin type A/B receptor-like" evidence="2">
    <location>
        <begin position="832"/>
        <end position="873"/>
    </location>
</feature>
<sequence>MAFTTPWVLLVMCWTVSHTIGIVYAQDADTVTAALDSLLNNTDNMHDDTSSAYKQLWAPGHALSFDGQDDYFSFEAATGTTLPDSLFEEATFSVWYQHIGKSNLREALMGFGQEEGPSIHMGKSEGGQALINITPVTSWEFSDNNNCSVYNSVLSDDEQWHHVVMSYSRTSLLIVTDGQLAYECNADTPIPNQWAMYDHDEGSSKAFLFGRYSVPSHGRVKTAHEENSLPMYGLMDDMRVYSRALDLDDILQIYHSAPNQPVRDLMVWFDFANGGPNVEARYSSIDIFISTGGGYKRFSPTFVESRAPLYTFNNWRGIRFDTGLHNAPTFYRHTQLTHDATQNVVVIAPVYDRLTHMVAKDQMVERLANVTIQSEWKYLLISNATVTDANGTISTVVNDADPGVLGLANGSVVPMSALPIVVDQTSVVFAPKAGYFGSVTIRVQRLSVDSLTPTENETTDYMNMQMDIMKNWAPQAGNAGYAIECDGFNDYLYAPYFKWPVGNYTSVVDNITRFGGGPITVEGWSYVIKDHVADSVVWSIGSGEQAKWNTDERNPYKKTGRLMFAMPSSARPQKFRFDVGSLSRTSAAVTDLGGTWVHFAVVHSQVSGTSSLVYLNGQLASSTTHNHTGVGTLRDSNEGAQAPHQRRVEGFSVCTWMFWSGVFHRGAVDEIRIWNYTKTQQSLPGVQAEVVVDNVASLPYNFIWSVLSQDENPAAVPLRIISGAPLGTHLFTQIVLSDSLVVTLNGTDREAGTLVYRITKPMSVGNMTYIDELGRRQHVVANEDLPQGVRTVTIDMDPDVGGGPFYFEYQVFDMWLFSEPAVVSVYSTCGGGRYVDYATFSCVPCPAGTYSNSNSLRSSCSPCPNHTAQDMTGQNQCLPCQYDTYSHDVGAIVCHNCSDLTGAENVIQVLNNTHPLTVQSDGACEMLFAFSSTDVGVVLRMLPTESFIEVEQRVTSSIYGDDRADYAAFQVESKGVDIMEYIGQRWTLSLTSYPRTGDIYQV</sequence>
<dbReference type="AlphaFoldDB" id="A0A0L0FSC4"/>
<dbReference type="SMART" id="SM01411">
    <property type="entry name" value="Ephrin_rec_like"/>
    <property type="match status" value="1"/>
</dbReference>
<keyword evidence="1" id="KW-0732">Signal</keyword>
<name>A0A0L0FSC4_9EUKA</name>
<dbReference type="Pfam" id="PF13385">
    <property type="entry name" value="Laminin_G_3"/>
    <property type="match status" value="2"/>
</dbReference>
<dbReference type="Pfam" id="PF07699">
    <property type="entry name" value="Ephrin_rec_like"/>
    <property type="match status" value="1"/>
</dbReference>
<reference evidence="3 4" key="1">
    <citation type="submission" date="2011-02" db="EMBL/GenBank/DDBJ databases">
        <title>The Genome Sequence of Sphaeroforma arctica JP610.</title>
        <authorList>
            <consortium name="The Broad Institute Genome Sequencing Platform"/>
            <person name="Russ C."/>
            <person name="Cuomo C."/>
            <person name="Young S.K."/>
            <person name="Zeng Q."/>
            <person name="Gargeya S."/>
            <person name="Alvarado L."/>
            <person name="Berlin A."/>
            <person name="Chapman S.B."/>
            <person name="Chen Z."/>
            <person name="Freedman E."/>
            <person name="Gellesch M."/>
            <person name="Goldberg J."/>
            <person name="Griggs A."/>
            <person name="Gujja S."/>
            <person name="Heilman E."/>
            <person name="Heiman D."/>
            <person name="Howarth C."/>
            <person name="Mehta T."/>
            <person name="Neiman D."/>
            <person name="Pearson M."/>
            <person name="Roberts A."/>
            <person name="Saif S."/>
            <person name="Shea T."/>
            <person name="Shenoy N."/>
            <person name="Sisk P."/>
            <person name="Stolte C."/>
            <person name="Sykes S."/>
            <person name="White J."/>
            <person name="Yandava C."/>
            <person name="Burger G."/>
            <person name="Gray M.W."/>
            <person name="Holland P.W.H."/>
            <person name="King N."/>
            <person name="Lang F.B.F."/>
            <person name="Roger A.J."/>
            <person name="Ruiz-Trillo I."/>
            <person name="Haas B."/>
            <person name="Nusbaum C."/>
            <person name="Birren B."/>
        </authorList>
    </citation>
    <scope>NUCLEOTIDE SEQUENCE [LARGE SCALE GENOMIC DNA]</scope>
    <source>
        <strain evidence="3 4">JP610</strain>
    </source>
</reference>